<dbReference type="Gene3D" id="3.40.50.1820">
    <property type="entry name" value="alpha/beta hydrolase"/>
    <property type="match status" value="1"/>
</dbReference>
<evidence type="ECO:0000259" key="1">
    <source>
        <dbReference type="PROSITE" id="PS01124"/>
    </source>
</evidence>
<dbReference type="InterPro" id="IPR000073">
    <property type="entry name" value="AB_hydrolase_1"/>
</dbReference>
<proteinExistence type="predicted"/>
<organism evidence="2">
    <name type="scientific">Roseihalotalea indica</name>
    <dbReference type="NCBI Taxonomy" id="2867963"/>
    <lineage>
        <taxon>Bacteria</taxon>
        <taxon>Pseudomonadati</taxon>
        <taxon>Bacteroidota</taxon>
        <taxon>Cytophagia</taxon>
        <taxon>Cytophagales</taxon>
        <taxon>Catalimonadaceae</taxon>
        <taxon>Roseihalotalea</taxon>
    </lineage>
</organism>
<dbReference type="PROSITE" id="PS01124">
    <property type="entry name" value="HTH_ARAC_FAMILY_2"/>
    <property type="match status" value="1"/>
</dbReference>
<accession>A0AA49GI16</accession>
<dbReference type="GO" id="GO:0043565">
    <property type="term" value="F:sequence-specific DNA binding"/>
    <property type="evidence" value="ECO:0007669"/>
    <property type="project" value="InterPro"/>
</dbReference>
<dbReference type="InterPro" id="IPR018060">
    <property type="entry name" value="HTH_AraC"/>
</dbReference>
<feature type="domain" description="HTH araC/xylS-type" evidence="1">
    <location>
        <begin position="58"/>
        <end position="92"/>
    </location>
</feature>
<dbReference type="EMBL" id="CP120682">
    <property type="protein sequence ID" value="WKN34041.1"/>
    <property type="molecule type" value="Genomic_DNA"/>
</dbReference>
<evidence type="ECO:0000313" key="2">
    <source>
        <dbReference type="EMBL" id="WKN34041.1"/>
    </source>
</evidence>
<gene>
    <name evidence="2" type="ORF">K4G66_16800</name>
</gene>
<dbReference type="GO" id="GO:0003700">
    <property type="term" value="F:DNA-binding transcription factor activity"/>
    <property type="evidence" value="ECO:0007669"/>
    <property type="project" value="InterPro"/>
</dbReference>
<dbReference type="InterPro" id="IPR029058">
    <property type="entry name" value="AB_hydrolase_fold"/>
</dbReference>
<dbReference type="Pfam" id="PF00561">
    <property type="entry name" value="Abhydrolase_1"/>
    <property type="match status" value="1"/>
</dbReference>
<dbReference type="Gene3D" id="1.10.10.60">
    <property type="entry name" value="Homeodomain-like"/>
    <property type="match status" value="1"/>
</dbReference>
<dbReference type="SUPFAM" id="SSF53474">
    <property type="entry name" value="alpha/beta-Hydrolases"/>
    <property type="match status" value="1"/>
</dbReference>
<sequence length="94" mass="10468">MDDIRAVMDAVNSEKAILFGHSEGGTVSALFAATYPNRTISLITFGIFAKRKYALWLSVENNIAETAFASPSYFFKCFKKEFGLSPSDVLQQLY</sequence>
<keyword evidence="2" id="KW-0378">Hydrolase</keyword>
<reference evidence="2" key="2">
    <citation type="journal article" date="2024" name="Antonie Van Leeuwenhoek">
        <title>Roseihalotalea indica gen. nov., sp. nov., a halophilic Bacteroidetes from mesopelagic Southwest Indian Ocean with higher carbohydrate metabolic potential.</title>
        <authorList>
            <person name="Chen B."/>
            <person name="Zhang M."/>
            <person name="Lin D."/>
            <person name="Ye J."/>
            <person name="Tang K."/>
        </authorList>
    </citation>
    <scope>NUCLEOTIDE SEQUENCE</scope>
    <source>
        <strain evidence="2">TK19036</strain>
    </source>
</reference>
<dbReference type="AlphaFoldDB" id="A0AA49GI16"/>
<name>A0AA49GI16_9BACT</name>
<protein>
    <submittedName>
        <fullName evidence="2">Alpha/beta fold hydrolase</fullName>
    </submittedName>
</protein>
<reference evidence="2" key="1">
    <citation type="journal article" date="2023" name="Comput. Struct. Biotechnol. J.">
        <title>Discovery of a novel marine Bacteroidetes with a rich repertoire of carbohydrate-active enzymes.</title>
        <authorList>
            <person name="Chen B."/>
            <person name="Liu G."/>
            <person name="Chen Q."/>
            <person name="Wang H."/>
            <person name="Liu L."/>
            <person name="Tang K."/>
        </authorList>
    </citation>
    <scope>NUCLEOTIDE SEQUENCE</scope>
    <source>
        <strain evidence="2">TK19036</strain>
    </source>
</reference>
<dbReference type="GO" id="GO:0016787">
    <property type="term" value="F:hydrolase activity"/>
    <property type="evidence" value="ECO:0007669"/>
    <property type="project" value="UniProtKB-KW"/>
</dbReference>